<evidence type="ECO:0000256" key="5">
    <source>
        <dbReference type="ARBA" id="ARBA00012693"/>
    </source>
</evidence>
<comment type="subcellular location">
    <subcellularLocation>
        <location evidence="1">Cytoplasm</location>
    </subcellularLocation>
</comment>
<reference evidence="10 11" key="1">
    <citation type="submission" date="2018-06" db="EMBL/GenBank/DDBJ databases">
        <authorList>
            <consortium name="Pathogen Informatics"/>
            <person name="Doyle S."/>
        </authorList>
    </citation>
    <scope>NUCLEOTIDE SEQUENCE [LARGE SCALE GENOMIC DNA]</scope>
    <source>
        <strain evidence="10 11">NCTC11190</strain>
    </source>
</reference>
<comment type="pathway">
    <text evidence="2">Bacterial outer membrane biogenesis; lipopolysaccharide biosynthesis.</text>
</comment>
<dbReference type="STRING" id="880526.GCA_000427365_00038"/>
<proteinExistence type="inferred from homology"/>
<dbReference type="SUPFAM" id="SSF51569">
    <property type="entry name" value="Aldolase"/>
    <property type="match status" value="1"/>
</dbReference>
<evidence type="ECO:0000256" key="2">
    <source>
        <dbReference type="ARBA" id="ARBA00004756"/>
    </source>
</evidence>
<evidence type="ECO:0000256" key="6">
    <source>
        <dbReference type="ARBA" id="ARBA00022490"/>
    </source>
</evidence>
<evidence type="ECO:0000256" key="8">
    <source>
        <dbReference type="ARBA" id="ARBA00049112"/>
    </source>
</evidence>
<dbReference type="EC" id="2.5.1.55" evidence="5"/>
<accession>A0A379MTQ5</accession>
<dbReference type="EMBL" id="UGVL01000001">
    <property type="protein sequence ID" value="SUE34300.1"/>
    <property type="molecule type" value="Genomic_DNA"/>
</dbReference>
<evidence type="ECO:0000259" key="9">
    <source>
        <dbReference type="Pfam" id="PF00793"/>
    </source>
</evidence>
<organism evidence="10 11">
    <name type="scientific">Rikenella microfusus</name>
    <dbReference type="NCBI Taxonomy" id="28139"/>
    <lineage>
        <taxon>Bacteria</taxon>
        <taxon>Pseudomonadati</taxon>
        <taxon>Bacteroidota</taxon>
        <taxon>Bacteroidia</taxon>
        <taxon>Bacteroidales</taxon>
        <taxon>Rikenellaceae</taxon>
        <taxon>Rikenella</taxon>
    </lineage>
</organism>
<sequence>MTMKCSHTGAKNKDIRVVIPGFTDDDKKGPFFLMAGPCVVESEEVVMGTAARMVEITSRLGIPYIFKASYRKANRSRADSFTGIGDINALNLLAKVRREFGVPVVTDIHNPDEAAMAAEYVDVLQIPAFLCRQTDLITAAAETGKWVNIKKGQFLAPESMAFAAEKVTECGNRNVMLTDRGTSFGYYDLIVDYRGIPIMQRTGFPVVMDITHSLQQPNQSSGVTGGHPEMIETVARAAIAVGVDGLFVETHPNPACALSDGANMLPLDRMENMLERLVALRKTVQSF</sequence>
<dbReference type="InterPro" id="IPR006269">
    <property type="entry name" value="KDO8P_synthase"/>
</dbReference>
<dbReference type="Pfam" id="PF00793">
    <property type="entry name" value="DAHP_synth_1"/>
    <property type="match status" value="1"/>
</dbReference>
<dbReference type="NCBIfam" id="NF003543">
    <property type="entry name" value="PRK05198.1"/>
    <property type="match status" value="1"/>
</dbReference>
<comment type="similarity">
    <text evidence="4">Belongs to the KdsA family.</text>
</comment>
<evidence type="ECO:0000256" key="3">
    <source>
        <dbReference type="ARBA" id="ARBA00004845"/>
    </source>
</evidence>
<dbReference type="Gene3D" id="3.20.20.70">
    <property type="entry name" value="Aldolase class I"/>
    <property type="match status" value="1"/>
</dbReference>
<evidence type="ECO:0000256" key="1">
    <source>
        <dbReference type="ARBA" id="ARBA00004496"/>
    </source>
</evidence>
<dbReference type="RefSeq" id="WP_256620804.1">
    <property type="nucleotide sequence ID" value="NZ_CANTWR010000019.1"/>
</dbReference>
<evidence type="ECO:0000256" key="4">
    <source>
        <dbReference type="ARBA" id="ARBA00010499"/>
    </source>
</evidence>
<protein>
    <recommendedName>
        <fullName evidence="5">3-deoxy-8-phosphooctulonate synthase</fullName>
        <ecNumber evidence="5">2.5.1.55</ecNumber>
    </recommendedName>
</protein>
<dbReference type="GO" id="GO:0005737">
    <property type="term" value="C:cytoplasm"/>
    <property type="evidence" value="ECO:0007669"/>
    <property type="project" value="UniProtKB-SubCell"/>
</dbReference>
<dbReference type="AlphaFoldDB" id="A0A379MTQ5"/>
<dbReference type="UniPathway" id="UPA00030"/>
<dbReference type="PANTHER" id="PTHR21057">
    <property type="entry name" value="PHOSPHO-2-DEHYDRO-3-DEOXYHEPTONATE ALDOLASE"/>
    <property type="match status" value="1"/>
</dbReference>
<comment type="pathway">
    <text evidence="3">Carbohydrate biosynthesis; 3-deoxy-D-manno-octulosonate biosynthesis; 3-deoxy-D-manno-octulosonate from D-ribulose 5-phosphate: step 2/3.</text>
</comment>
<name>A0A379MTQ5_9BACT</name>
<keyword evidence="6" id="KW-0963">Cytoplasm</keyword>
<keyword evidence="11" id="KW-1185">Reference proteome</keyword>
<keyword evidence="7 10" id="KW-0808">Transferase</keyword>
<dbReference type="NCBIfam" id="TIGR01362">
    <property type="entry name" value="KDO8P_synth"/>
    <property type="match status" value="1"/>
</dbReference>
<dbReference type="UniPathway" id="UPA00357">
    <property type="reaction ID" value="UER00474"/>
</dbReference>
<dbReference type="InterPro" id="IPR013785">
    <property type="entry name" value="Aldolase_TIM"/>
</dbReference>
<comment type="catalytic activity">
    <reaction evidence="8">
        <text>D-arabinose 5-phosphate + phosphoenolpyruvate + H2O = 3-deoxy-alpha-D-manno-2-octulosonate-8-phosphate + phosphate</text>
        <dbReference type="Rhea" id="RHEA:14053"/>
        <dbReference type="ChEBI" id="CHEBI:15377"/>
        <dbReference type="ChEBI" id="CHEBI:43474"/>
        <dbReference type="ChEBI" id="CHEBI:57693"/>
        <dbReference type="ChEBI" id="CHEBI:58702"/>
        <dbReference type="ChEBI" id="CHEBI:85985"/>
        <dbReference type="EC" id="2.5.1.55"/>
    </reaction>
</comment>
<dbReference type="InterPro" id="IPR006218">
    <property type="entry name" value="DAHP1/KDSA"/>
</dbReference>
<dbReference type="GO" id="GO:0009103">
    <property type="term" value="P:lipopolysaccharide biosynthetic process"/>
    <property type="evidence" value="ECO:0007669"/>
    <property type="project" value="UniProtKB-UniPathway"/>
</dbReference>
<dbReference type="GO" id="GO:0008676">
    <property type="term" value="F:3-deoxy-8-phosphooctulonate synthase activity"/>
    <property type="evidence" value="ECO:0007669"/>
    <property type="project" value="UniProtKB-EC"/>
</dbReference>
<evidence type="ECO:0000313" key="11">
    <source>
        <dbReference type="Proteomes" id="UP000255233"/>
    </source>
</evidence>
<dbReference type="Proteomes" id="UP000255233">
    <property type="component" value="Unassembled WGS sequence"/>
</dbReference>
<evidence type="ECO:0000256" key="7">
    <source>
        <dbReference type="ARBA" id="ARBA00022679"/>
    </source>
</evidence>
<gene>
    <name evidence="10" type="primary">kdsA</name>
    <name evidence="10" type="ORF">NCTC11190_01523</name>
</gene>
<feature type="domain" description="DAHP synthetase I/KDSA" evidence="9">
    <location>
        <begin position="30"/>
        <end position="284"/>
    </location>
</feature>
<evidence type="ECO:0000313" key="10">
    <source>
        <dbReference type="EMBL" id="SUE34300.1"/>
    </source>
</evidence>